<gene>
    <name evidence="3" type="ORF">DWB77_03017</name>
</gene>
<accession>A0A387HBR7</accession>
<feature type="region of interest" description="Disordered" evidence="1">
    <location>
        <begin position="57"/>
        <end position="103"/>
    </location>
</feature>
<evidence type="ECO:0000256" key="2">
    <source>
        <dbReference type="SAM" id="SignalP"/>
    </source>
</evidence>
<dbReference type="AlphaFoldDB" id="A0A387HBR7"/>
<evidence type="ECO:0008006" key="5">
    <source>
        <dbReference type="Google" id="ProtNLM"/>
    </source>
</evidence>
<evidence type="ECO:0000313" key="4">
    <source>
        <dbReference type="Proteomes" id="UP000271554"/>
    </source>
</evidence>
<reference evidence="3 4" key="1">
    <citation type="submission" date="2018-10" db="EMBL/GenBank/DDBJ databases">
        <title>Relationship between Morphology and Antimicrobial Activity in Streptomyces.</title>
        <authorList>
            <person name="Kang H.J."/>
            <person name="Kim S.B."/>
        </authorList>
    </citation>
    <scope>NUCLEOTIDE SEQUENCE [LARGE SCALE GENOMIC DNA]</scope>
    <source>
        <strain evidence="3 4">BH38</strain>
    </source>
</reference>
<dbReference type="EMBL" id="CP032698">
    <property type="protein sequence ID" value="AYG80879.1"/>
    <property type="molecule type" value="Genomic_DNA"/>
</dbReference>
<name>A0A387HBR7_9ACTN</name>
<dbReference type="KEGG" id="shun:DWB77_03017"/>
<proteinExistence type="predicted"/>
<dbReference type="OrthoDB" id="4336901at2"/>
<dbReference type="Proteomes" id="UP000271554">
    <property type="component" value="Chromosome"/>
</dbReference>
<sequence>MKQSPKTLGVVALGAAFAAAAAGTASAAPALPALGALSTVAAGTPLGTVSKVVPAASPEALTGQQQKKAPTDPVGSLLGGLPTGPVASNLTSGAGLPGGGLTG</sequence>
<evidence type="ECO:0000256" key="1">
    <source>
        <dbReference type="SAM" id="MobiDB-lite"/>
    </source>
</evidence>
<keyword evidence="2" id="KW-0732">Signal</keyword>
<organism evidence="3 4">
    <name type="scientific">Streptomyces hundungensis</name>
    <dbReference type="NCBI Taxonomy" id="1077946"/>
    <lineage>
        <taxon>Bacteria</taxon>
        <taxon>Bacillati</taxon>
        <taxon>Actinomycetota</taxon>
        <taxon>Actinomycetes</taxon>
        <taxon>Kitasatosporales</taxon>
        <taxon>Streptomycetaceae</taxon>
        <taxon>Streptomyces</taxon>
    </lineage>
</organism>
<protein>
    <recommendedName>
        <fullName evidence="5">ATP-binding protein</fullName>
    </recommendedName>
</protein>
<evidence type="ECO:0000313" key="3">
    <source>
        <dbReference type="EMBL" id="AYG80879.1"/>
    </source>
</evidence>
<feature type="signal peptide" evidence="2">
    <location>
        <begin position="1"/>
        <end position="27"/>
    </location>
</feature>
<dbReference type="RefSeq" id="WP_120721757.1">
    <property type="nucleotide sequence ID" value="NZ_CP032698.1"/>
</dbReference>
<keyword evidence="4" id="KW-1185">Reference proteome</keyword>
<feature type="chain" id="PRO_5017260199" description="ATP-binding protein" evidence="2">
    <location>
        <begin position="28"/>
        <end position="103"/>
    </location>
</feature>